<gene>
    <name evidence="1" type="ORF">I79_000749</name>
</gene>
<protein>
    <submittedName>
        <fullName evidence="1">Uncharacterized protein</fullName>
    </submittedName>
</protein>
<evidence type="ECO:0000313" key="2">
    <source>
        <dbReference type="Proteomes" id="UP000001075"/>
    </source>
</evidence>
<dbReference type="AlphaFoldDB" id="G3GSX7"/>
<name>G3GSX7_CRIGR</name>
<dbReference type="Proteomes" id="UP000001075">
    <property type="component" value="Unassembled WGS sequence"/>
</dbReference>
<reference evidence="2" key="1">
    <citation type="journal article" date="2011" name="Nat. Biotechnol.">
        <title>The genomic sequence of the Chinese hamster ovary (CHO)-K1 cell line.</title>
        <authorList>
            <person name="Xu X."/>
            <person name="Nagarajan H."/>
            <person name="Lewis N.E."/>
            <person name="Pan S."/>
            <person name="Cai Z."/>
            <person name="Liu X."/>
            <person name="Chen W."/>
            <person name="Xie M."/>
            <person name="Wang W."/>
            <person name="Hammond S."/>
            <person name="Andersen M.R."/>
            <person name="Neff N."/>
            <person name="Passarelli B."/>
            <person name="Koh W."/>
            <person name="Fan H.C."/>
            <person name="Wang J."/>
            <person name="Gui Y."/>
            <person name="Lee K.H."/>
            <person name="Betenbaugh M.J."/>
            <person name="Quake S.R."/>
            <person name="Famili I."/>
            <person name="Palsson B.O."/>
            <person name="Wang J."/>
        </authorList>
    </citation>
    <scope>NUCLEOTIDE SEQUENCE [LARGE SCALE GENOMIC DNA]</scope>
    <source>
        <strain evidence="2">CHO K1 cell line</strain>
    </source>
</reference>
<dbReference type="InParanoid" id="G3GSX7"/>
<accession>G3GSX7</accession>
<proteinExistence type="predicted"/>
<evidence type="ECO:0000313" key="1">
    <source>
        <dbReference type="EMBL" id="EGW00481.1"/>
    </source>
</evidence>
<sequence length="101" mass="11301">MPWLHRRAMSFREALLNLSRTVPEGGRAGGVGRQLECSGLLFSAASLRERRASGHQRFLLSLSEWQGSRAAGYDSGLALTSPTPCHWPRFAARNLTREWFS</sequence>
<dbReference type="EMBL" id="JH000015">
    <property type="protein sequence ID" value="EGW00481.1"/>
    <property type="molecule type" value="Genomic_DNA"/>
</dbReference>
<organism evidence="1 2">
    <name type="scientific">Cricetulus griseus</name>
    <name type="common">Chinese hamster</name>
    <name type="synonym">Cricetulus barabensis griseus</name>
    <dbReference type="NCBI Taxonomy" id="10029"/>
    <lineage>
        <taxon>Eukaryota</taxon>
        <taxon>Metazoa</taxon>
        <taxon>Chordata</taxon>
        <taxon>Craniata</taxon>
        <taxon>Vertebrata</taxon>
        <taxon>Euteleostomi</taxon>
        <taxon>Mammalia</taxon>
        <taxon>Eutheria</taxon>
        <taxon>Euarchontoglires</taxon>
        <taxon>Glires</taxon>
        <taxon>Rodentia</taxon>
        <taxon>Myomorpha</taxon>
        <taxon>Muroidea</taxon>
        <taxon>Cricetidae</taxon>
        <taxon>Cricetinae</taxon>
        <taxon>Cricetulus</taxon>
    </lineage>
</organism>